<evidence type="ECO:0000313" key="1">
    <source>
        <dbReference type="EMBL" id="KWV78818.1"/>
    </source>
</evidence>
<gene>
    <name evidence="1" type="ORF">PFLmoz3_06057</name>
</gene>
<proteinExistence type="predicted"/>
<sequence length="39" mass="4203">MQQVLLPPELPLDLVAFDGLLSTWRLLAAHTACLQSSPG</sequence>
<comment type="caution">
    <text evidence="1">The sequence shown here is derived from an EMBL/GenBank/DDBJ whole genome shotgun (WGS) entry which is preliminary data.</text>
</comment>
<organism evidence="1 2">
    <name type="scientific">Pseudomonas fluorescens</name>
    <dbReference type="NCBI Taxonomy" id="294"/>
    <lineage>
        <taxon>Bacteria</taxon>
        <taxon>Pseudomonadati</taxon>
        <taxon>Pseudomonadota</taxon>
        <taxon>Gammaproteobacteria</taxon>
        <taxon>Pseudomonadales</taxon>
        <taxon>Pseudomonadaceae</taxon>
        <taxon>Pseudomonas</taxon>
    </lineage>
</organism>
<reference evidence="1 2" key="1">
    <citation type="submission" date="2015-05" db="EMBL/GenBank/DDBJ databases">
        <title>A genomic and transcriptomic approach to investigate the blue pigment phenotype in Pseudomonas fluorescens.</title>
        <authorList>
            <person name="Andreani N.A."/>
            <person name="Cardazzo B."/>
        </authorList>
    </citation>
    <scope>NUCLEOTIDE SEQUENCE [LARGE SCALE GENOMIC DNA]</scope>
    <source>
        <strain evidence="1 2">Ps_22</strain>
    </source>
</reference>
<evidence type="ECO:0000313" key="2">
    <source>
        <dbReference type="Proteomes" id="UP000061348"/>
    </source>
</evidence>
<name>A0A109L1D5_PSEFL</name>
<dbReference type="Proteomes" id="UP000061348">
    <property type="component" value="Unassembled WGS sequence"/>
</dbReference>
<accession>A0A109L1D5</accession>
<dbReference type="EMBL" id="LCYA01000241">
    <property type="protein sequence ID" value="KWV78818.1"/>
    <property type="molecule type" value="Genomic_DNA"/>
</dbReference>
<dbReference type="AlphaFoldDB" id="A0A109L1D5"/>
<protein>
    <submittedName>
        <fullName evidence="1">Uncharacterized protein</fullName>
    </submittedName>
</protein>
<dbReference type="PATRIC" id="fig|294.192.peg.271"/>